<dbReference type="EMBL" id="JBHSFP010000020">
    <property type="protein sequence ID" value="MFC4534112.1"/>
    <property type="molecule type" value="Genomic_DNA"/>
</dbReference>
<keyword evidence="2" id="KW-1185">Reference proteome</keyword>
<dbReference type="RefSeq" id="WP_380844218.1">
    <property type="nucleotide sequence ID" value="NZ_JBHSFP010000020.1"/>
</dbReference>
<evidence type="ECO:0000313" key="2">
    <source>
        <dbReference type="Proteomes" id="UP001596004"/>
    </source>
</evidence>
<accession>A0ABV9CMP2</accession>
<sequence length="47" mass="5375">MNDETDIIDLTGYSFEELKSIPDKQLRRALSRVSEAPEVPFTFQSSL</sequence>
<dbReference type="Proteomes" id="UP001596004">
    <property type="component" value="Unassembled WGS sequence"/>
</dbReference>
<name>A0ABV9CMP2_9ACTN</name>
<evidence type="ECO:0008006" key="3">
    <source>
        <dbReference type="Google" id="ProtNLM"/>
    </source>
</evidence>
<reference evidence="2" key="1">
    <citation type="journal article" date="2019" name="Int. J. Syst. Evol. Microbiol.">
        <title>The Global Catalogue of Microorganisms (GCM) 10K type strain sequencing project: providing services to taxonomists for standard genome sequencing and annotation.</title>
        <authorList>
            <consortium name="The Broad Institute Genomics Platform"/>
            <consortium name="The Broad Institute Genome Sequencing Center for Infectious Disease"/>
            <person name="Wu L."/>
            <person name="Ma J."/>
        </authorList>
    </citation>
    <scope>NUCLEOTIDE SEQUENCE [LARGE SCALE GENOMIC DNA]</scope>
    <source>
        <strain evidence="2">CGMCC 4.7132</strain>
    </source>
</reference>
<gene>
    <name evidence="1" type="ORF">ACFO60_25405</name>
</gene>
<organism evidence="1 2">
    <name type="scientific">Sphaerisporangium dianthi</name>
    <dbReference type="NCBI Taxonomy" id="1436120"/>
    <lineage>
        <taxon>Bacteria</taxon>
        <taxon>Bacillati</taxon>
        <taxon>Actinomycetota</taxon>
        <taxon>Actinomycetes</taxon>
        <taxon>Streptosporangiales</taxon>
        <taxon>Streptosporangiaceae</taxon>
        <taxon>Sphaerisporangium</taxon>
    </lineage>
</organism>
<comment type="caution">
    <text evidence="1">The sequence shown here is derived from an EMBL/GenBank/DDBJ whole genome shotgun (WGS) entry which is preliminary data.</text>
</comment>
<proteinExistence type="predicted"/>
<evidence type="ECO:0000313" key="1">
    <source>
        <dbReference type="EMBL" id="MFC4534112.1"/>
    </source>
</evidence>
<protein>
    <recommendedName>
        <fullName evidence="3">FXSXX-COOH protein</fullName>
    </recommendedName>
</protein>